<evidence type="ECO:0000259" key="14">
    <source>
        <dbReference type="PROSITE" id="PS50262"/>
    </source>
</evidence>
<evidence type="ECO:0000256" key="1">
    <source>
        <dbReference type="ARBA" id="ARBA00004141"/>
    </source>
</evidence>
<accession>A0A8C3CW19</accession>
<reference evidence="15" key="1">
    <citation type="submission" date="2025-08" db="UniProtKB">
        <authorList>
            <consortium name="Ensembl"/>
        </authorList>
    </citation>
    <scope>IDENTIFICATION</scope>
</reference>
<dbReference type="GO" id="GO:0016020">
    <property type="term" value="C:membrane"/>
    <property type="evidence" value="ECO:0007669"/>
    <property type="project" value="UniProtKB-SubCell"/>
</dbReference>
<evidence type="ECO:0000256" key="13">
    <source>
        <dbReference type="SAM" id="Phobius"/>
    </source>
</evidence>
<dbReference type="Gene3D" id="1.20.1070.10">
    <property type="entry name" value="Rhodopsin 7-helix transmembrane proteins"/>
    <property type="match status" value="1"/>
</dbReference>
<dbReference type="GO" id="GO:0009881">
    <property type="term" value="F:photoreceptor activity"/>
    <property type="evidence" value="ECO:0007669"/>
    <property type="project" value="UniProtKB-KW"/>
</dbReference>
<feature type="region of interest" description="Disordered" evidence="12">
    <location>
        <begin position="118"/>
        <end position="198"/>
    </location>
</feature>
<keyword evidence="7" id="KW-0157">Chromophore</keyword>
<dbReference type="AlphaFoldDB" id="A0A8C3CW19"/>
<keyword evidence="11" id="KW-0807">Transducer</keyword>
<evidence type="ECO:0000256" key="5">
    <source>
        <dbReference type="ARBA" id="ARBA00022925"/>
    </source>
</evidence>
<dbReference type="GO" id="GO:0007602">
    <property type="term" value="P:phototransduction"/>
    <property type="evidence" value="ECO:0007669"/>
    <property type="project" value="UniProtKB-KW"/>
</dbReference>
<dbReference type="PROSITE" id="PS50262">
    <property type="entry name" value="G_PROTEIN_RECEP_F1_2"/>
    <property type="match status" value="1"/>
</dbReference>
<keyword evidence="6 13" id="KW-1133">Transmembrane helix</keyword>
<dbReference type="PRINTS" id="PR00237">
    <property type="entry name" value="GPCRRHODOPSN"/>
</dbReference>
<keyword evidence="9 13" id="KW-0472">Membrane</keyword>
<dbReference type="SUPFAM" id="SSF81321">
    <property type="entry name" value="Family A G protein-coupled receptor-like"/>
    <property type="match status" value="1"/>
</dbReference>
<evidence type="ECO:0000256" key="3">
    <source>
        <dbReference type="ARBA" id="ARBA00022606"/>
    </source>
</evidence>
<dbReference type="InterPro" id="IPR027430">
    <property type="entry name" value="Retinal_BS"/>
</dbReference>
<evidence type="ECO:0000256" key="6">
    <source>
        <dbReference type="ARBA" id="ARBA00022989"/>
    </source>
</evidence>
<feature type="transmembrane region" description="Helical" evidence="13">
    <location>
        <begin position="348"/>
        <end position="371"/>
    </location>
</feature>
<dbReference type="PANTHER" id="PTHR24240">
    <property type="entry name" value="OPSIN"/>
    <property type="match status" value="1"/>
</dbReference>
<keyword evidence="4 13" id="KW-0812">Transmembrane</keyword>
<dbReference type="Pfam" id="PF00001">
    <property type="entry name" value="7tm_1"/>
    <property type="match status" value="1"/>
</dbReference>
<feature type="region of interest" description="Disordered" evidence="12">
    <location>
        <begin position="425"/>
        <end position="449"/>
    </location>
</feature>
<evidence type="ECO:0000256" key="12">
    <source>
        <dbReference type="SAM" id="MobiDB-lite"/>
    </source>
</evidence>
<keyword evidence="16" id="KW-1185">Reference proteome</keyword>
<evidence type="ECO:0000313" key="15">
    <source>
        <dbReference type="Ensembl" id="ENSCMMP00000024990.1"/>
    </source>
</evidence>
<evidence type="ECO:0000256" key="10">
    <source>
        <dbReference type="ARBA" id="ARBA00023170"/>
    </source>
</evidence>
<keyword evidence="10" id="KW-0675">Receptor</keyword>
<organism evidence="15 16">
    <name type="scientific">Cairina moschata</name>
    <name type="common">Muscovy duck</name>
    <dbReference type="NCBI Taxonomy" id="8855"/>
    <lineage>
        <taxon>Eukaryota</taxon>
        <taxon>Metazoa</taxon>
        <taxon>Chordata</taxon>
        <taxon>Craniata</taxon>
        <taxon>Vertebrata</taxon>
        <taxon>Euteleostomi</taxon>
        <taxon>Archelosauria</taxon>
        <taxon>Archosauria</taxon>
        <taxon>Dinosauria</taxon>
        <taxon>Saurischia</taxon>
        <taxon>Theropoda</taxon>
        <taxon>Coelurosauria</taxon>
        <taxon>Aves</taxon>
        <taxon>Neognathae</taxon>
        <taxon>Galloanserae</taxon>
        <taxon>Anseriformes</taxon>
        <taxon>Anatidae</taxon>
        <taxon>Anatinae</taxon>
        <taxon>Cairina</taxon>
    </lineage>
</organism>
<feature type="compositionally biased region" description="Low complexity" evidence="12">
    <location>
        <begin position="171"/>
        <end position="184"/>
    </location>
</feature>
<dbReference type="PROSITE" id="PS00238">
    <property type="entry name" value="OPSIN"/>
    <property type="match status" value="1"/>
</dbReference>
<feature type="compositionally biased region" description="Low complexity" evidence="12">
    <location>
        <begin position="430"/>
        <end position="449"/>
    </location>
</feature>
<dbReference type="InterPro" id="IPR050125">
    <property type="entry name" value="GPCR_opsins"/>
</dbReference>
<evidence type="ECO:0000256" key="11">
    <source>
        <dbReference type="ARBA" id="ARBA00023224"/>
    </source>
</evidence>
<sequence>PSTQPWSSSLPVVFIPNRSLHPYRSSSTQPLSSSPFVASSSLPIVFIPNRRLHPHPLSSSPTVIFIPIHRLHPNPLSSSPTIVFIPTGCLHPHPLSSSPTVVFIPPHRLHPNVVFIPPHRPHPNHRLHPRPQPSSPALPPFLAPPAPRHAPGGAGRAPGGLLHPHGAGRAQPDGAQPLPGAADPPGQPGGVPGDVGLHVRADRAGGAHQQPDHLLHRQVQEAALAPQLHPGQPGRLQPAGHLRRLHHRLLQLLPDVFRPGAHRLQDRGLRRHPGRHGEPVVAGGGGLRALPGDLQAPGQLHLPGQPRGAGLRGHLGAGAGGLGAAALRLEQQEQSASTQKAEREVTKMVVVMVLGFLLCWAPYTAFALWVVTHRGRSFEVGLASVPSVFSKSSTVYNPVIYVLMNKQFRSCMLKLVFCGRSPFGDEDDVSGSSQATQVSSVSSSQVSPA</sequence>
<evidence type="ECO:0000313" key="16">
    <source>
        <dbReference type="Proteomes" id="UP000694556"/>
    </source>
</evidence>
<evidence type="ECO:0000256" key="9">
    <source>
        <dbReference type="ARBA" id="ARBA00023136"/>
    </source>
</evidence>
<dbReference type="InterPro" id="IPR000276">
    <property type="entry name" value="GPCR_Rhodpsn"/>
</dbReference>
<evidence type="ECO:0000256" key="2">
    <source>
        <dbReference type="ARBA" id="ARBA00022543"/>
    </source>
</evidence>
<dbReference type="GO" id="GO:0004930">
    <property type="term" value="F:G protein-coupled receptor activity"/>
    <property type="evidence" value="ECO:0007669"/>
    <property type="project" value="UniProtKB-KW"/>
</dbReference>
<keyword evidence="8" id="KW-0297">G-protein coupled receptor</keyword>
<evidence type="ECO:0000256" key="7">
    <source>
        <dbReference type="ARBA" id="ARBA00022991"/>
    </source>
</evidence>
<comment type="subcellular location">
    <subcellularLocation>
        <location evidence="1">Membrane</location>
        <topology evidence="1">Multi-pass membrane protein</topology>
    </subcellularLocation>
</comment>
<keyword evidence="2" id="KW-0600">Photoreceptor protein</keyword>
<protein>
    <recommendedName>
        <fullName evidence="14">G-protein coupled receptors family 1 profile domain-containing protein</fullName>
    </recommendedName>
</protein>
<evidence type="ECO:0000256" key="8">
    <source>
        <dbReference type="ARBA" id="ARBA00023040"/>
    </source>
</evidence>
<keyword evidence="3" id="KW-0716">Sensory transduction</keyword>
<feature type="compositionally biased region" description="Basic residues" evidence="12">
    <location>
        <begin position="119"/>
        <end position="129"/>
    </location>
</feature>
<feature type="compositionally biased region" description="Pro residues" evidence="12">
    <location>
        <begin position="130"/>
        <end position="148"/>
    </location>
</feature>
<keyword evidence="5" id="KW-0681">Retinal protein</keyword>
<dbReference type="Proteomes" id="UP000694556">
    <property type="component" value="Unassembled WGS sequence"/>
</dbReference>
<dbReference type="Ensembl" id="ENSCMMT00000027330.1">
    <property type="protein sequence ID" value="ENSCMMP00000024990.1"/>
    <property type="gene ID" value="ENSCMMG00000015461.1"/>
</dbReference>
<reference evidence="15" key="2">
    <citation type="submission" date="2025-09" db="UniProtKB">
        <authorList>
            <consortium name="Ensembl"/>
        </authorList>
    </citation>
    <scope>IDENTIFICATION</scope>
</reference>
<evidence type="ECO:0000256" key="4">
    <source>
        <dbReference type="ARBA" id="ARBA00022692"/>
    </source>
</evidence>
<name>A0A8C3CW19_CAIMO</name>
<feature type="domain" description="G-protein coupled receptors family 1 profile" evidence="14">
    <location>
        <begin position="326"/>
        <end position="401"/>
    </location>
</feature>
<proteinExistence type="predicted"/>
<dbReference type="InterPro" id="IPR017452">
    <property type="entry name" value="GPCR_Rhodpsn_7TM"/>
</dbReference>